<dbReference type="PRINTS" id="PR00359">
    <property type="entry name" value="BP450"/>
</dbReference>
<dbReference type="RefSeq" id="WP_138666240.1">
    <property type="nucleotide sequence ID" value="NZ_VCKY01000031.1"/>
</dbReference>
<dbReference type="InterPro" id="IPR001128">
    <property type="entry name" value="Cyt_P450"/>
</dbReference>
<dbReference type="EMBL" id="VCKY01000031">
    <property type="protein sequence ID" value="TMR22307.1"/>
    <property type="molecule type" value="Genomic_DNA"/>
</dbReference>
<evidence type="ECO:0000256" key="3">
    <source>
        <dbReference type="ARBA" id="ARBA00022723"/>
    </source>
</evidence>
<evidence type="ECO:0000256" key="6">
    <source>
        <dbReference type="ARBA" id="ARBA00023033"/>
    </source>
</evidence>
<evidence type="ECO:0000256" key="2">
    <source>
        <dbReference type="ARBA" id="ARBA00022617"/>
    </source>
</evidence>
<keyword evidence="2 7" id="KW-0349">Heme</keyword>
<dbReference type="PRINTS" id="PR00385">
    <property type="entry name" value="P450"/>
</dbReference>
<evidence type="ECO:0000313" key="8">
    <source>
        <dbReference type="EMBL" id="TMR22307.1"/>
    </source>
</evidence>
<keyword evidence="4 7" id="KW-0560">Oxidoreductase</keyword>
<dbReference type="CDD" id="cd11030">
    <property type="entry name" value="CYP105-like"/>
    <property type="match status" value="1"/>
</dbReference>
<dbReference type="InterPro" id="IPR017972">
    <property type="entry name" value="Cyt_P450_CS"/>
</dbReference>
<name>A0A5S4FNH8_9ACTN</name>
<dbReference type="GO" id="GO:0004497">
    <property type="term" value="F:monooxygenase activity"/>
    <property type="evidence" value="ECO:0007669"/>
    <property type="project" value="UniProtKB-KW"/>
</dbReference>
<dbReference type="GO" id="GO:0005506">
    <property type="term" value="F:iron ion binding"/>
    <property type="evidence" value="ECO:0007669"/>
    <property type="project" value="InterPro"/>
</dbReference>
<sequence length="391" mass="42734">MSLLTQRQAGCPFDPAPELARLRAEEPVSPLTYPDGHEGWLVTSHALAREVLSDPRFSHKAELLHNPLTGVGISDKPQPAPPGAFTAMDPPEHTRYRQLLTGQFTVRRMRRLTERIKAVTAERLDAMQEEGPPVDLVQAFAVPIPGQVMCELLGVPESDRSRFYDEMAVLGRMDVSPEDKAATFMSLRGYVAELIQDKRANPTDDMLSGLAGSSDLTDDELATIGFILVGAGLDTTANMISLGAYALMGHRDQIPALRRRGAAEELLRYLSIIPASVRAALEDLELGGVQIKAGQSVTVSIPAANRDPQHFAEPDTLDLHRSASGHVAFGHGIHQCLGQQLARVEMEVALPALFDRFPTLRLAVPEEEVPLRDDMLIYGLYGLPVTWDPTS</sequence>
<evidence type="ECO:0000256" key="5">
    <source>
        <dbReference type="ARBA" id="ARBA00023004"/>
    </source>
</evidence>
<dbReference type="SUPFAM" id="SSF48264">
    <property type="entry name" value="Cytochrome P450"/>
    <property type="match status" value="1"/>
</dbReference>
<dbReference type="PANTHER" id="PTHR46696:SF1">
    <property type="entry name" value="CYTOCHROME P450 YJIB-RELATED"/>
    <property type="match status" value="1"/>
</dbReference>
<protein>
    <submittedName>
        <fullName evidence="8">Cytochrome P450</fullName>
    </submittedName>
</protein>
<accession>A0A5S4FNH8</accession>
<keyword evidence="6 7" id="KW-0503">Monooxygenase</keyword>
<keyword evidence="3 7" id="KW-0479">Metal-binding</keyword>
<dbReference type="Gene3D" id="1.10.630.10">
    <property type="entry name" value="Cytochrome P450"/>
    <property type="match status" value="1"/>
</dbReference>
<dbReference type="InterPro" id="IPR036396">
    <property type="entry name" value="Cyt_P450_sf"/>
</dbReference>
<comment type="caution">
    <text evidence="8">The sequence shown here is derived from an EMBL/GenBank/DDBJ whole genome shotgun (WGS) entry which is preliminary data.</text>
</comment>
<dbReference type="FunFam" id="1.10.630.10:FF:000018">
    <property type="entry name" value="Cytochrome P450 monooxygenase"/>
    <property type="match status" value="1"/>
</dbReference>
<evidence type="ECO:0000313" key="9">
    <source>
        <dbReference type="Proteomes" id="UP000309128"/>
    </source>
</evidence>
<proteinExistence type="inferred from homology"/>
<dbReference type="Pfam" id="PF00067">
    <property type="entry name" value="p450"/>
    <property type="match status" value="1"/>
</dbReference>
<gene>
    <name evidence="8" type="ORF">ETD86_12190</name>
</gene>
<keyword evidence="5 7" id="KW-0408">Iron</keyword>
<dbReference type="GO" id="GO:0020037">
    <property type="term" value="F:heme binding"/>
    <property type="evidence" value="ECO:0007669"/>
    <property type="project" value="InterPro"/>
</dbReference>
<organism evidence="8 9">
    <name type="scientific">Nonomuraea turkmeniaca</name>
    <dbReference type="NCBI Taxonomy" id="103838"/>
    <lineage>
        <taxon>Bacteria</taxon>
        <taxon>Bacillati</taxon>
        <taxon>Actinomycetota</taxon>
        <taxon>Actinomycetes</taxon>
        <taxon>Streptosporangiales</taxon>
        <taxon>Streptosporangiaceae</taxon>
        <taxon>Nonomuraea</taxon>
    </lineage>
</organism>
<dbReference type="PANTHER" id="PTHR46696">
    <property type="entry name" value="P450, PUTATIVE (EUROFUNG)-RELATED"/>
    <property type="match status" value="1"/>
</dbReference>
<comment type="similarity">
    <text evidence="1 7">Belongs to the cytochrome P450 family.</text>
</comment>
<dbReference type="InterPro" id="IPR002397">
    <property type="entry name" value="Cyt_P450_B"/>
</dbReference>
<dbReference type="AlphaFoldDB" id="A0A5S4FNH8"/>
<keyword evidence="9" id="KW-1185">Reference proteome</keyword>
<evidence type="ECO:0000256" key="4">
    <source>
        <dbReference type="ARBA" id="ARBA00023002"/>
    </source>
</evidence>
<reference evidence="8 9" key="1">
    <citation type="submission" date="2019-05" db="EMBL/GenBank/DDBJ databases">
        <title>Draft genome sequence of Nonomuraea turkmeniaca DSM 43926.</title>
        <authorList>
            <person name="Saricaoglu S."/>
            <person name="Isik K."/>
        </authorList>
    </citation>
    <scope>NUCLEOTIDE SEQUENCE [LARGE SCALE GENOMIC DNA]</scope>
    <source>
        <strain evidence="8 9">DSM 43926</strain>
    </source>
</reference>
<dbReference type="OrthoDB" id="4133219at2"/>
<dbReference type="GO" id="GO:0016705">
    <property type="term" value="F:oxidoreductase activity, acting on paired donors, with incorporation or reduction of molecular oxygen"/>
    <property type="evidence" value="ECO:0007669"/>
    <property type="project" value="InterPro"/>
</dbReference>
<dbReference type="PROSITE" id="PS00086">
    <property type="entry name" value="CYTOCHROME_P450"/>
    <property type="match status" value="1"/>
</dbReference>
<dbReference type="Proteomes" id="UP000309128">
    <property type="component" value="Unassembled WGS sequence"/>
</dbReference>
<evidence type="ECO:0000256" key="1">
    <source>
        <dbReference type="ARBA" id="ARBA00010617"/>
    </source>
</evidence>
<evidence type="ECO:0000256" key="7">
    <source>
        <dbReference type="RuleBase" id="RU000461"/>
    </source>
</evidence>